<comment type="caution">
    <text evidence="5">The sequence shown here is derived from an EMBL/GenBank/DDBJ whole genome shotgun (WGS) entry which is preliminary data.</text>
</comment>
<dbReference type="Proteomes" id="UP000722485">
    <property type="component" value="Unassembled WGS sequence"/>
</dbReference>
<dbReference type="FunFam" id="3.40.605.10:FF:000023">
    <property type="entry name" value="Succinate-semialdehyde dehydrogenase (Eurofung)"/>
    <property type="match status" value="1"/>
</dbReference>
<evidence type="ECO:0000256" key="3">
    <source>
        <dbReference type="ARBA" id="ARBA00023002"/>
    </source>
</evidence>
<dbReference type="SUPFAM" id="SSF53720">
    <property type="entry name" value="ALDH-like"/>
    <property type="match status" value="1"/>
</dbReference>
<dbReference type="FunFam" id="3.40.309.10:FF:000004">
    <property type="entry name" value="Succinate-semialdehyde dehydrogenase I"/>
    <property type="match status" value="1"/>
</dbReference>
<dbReference type="InterPro" id="IPR015590">
    <property type="entry name" value="Aldehyde_DH_dom"/>
</dbReference>
<dbReference type="GO" id="GO:0009450">
    <property type="term" value="P:gamma-aminobutyric acid catabolic process"/>
    <property type="evidence" value="ECO:0007669"/>
    <property type="project" value="TreeGrafter"/>
</dbReference>
<dbReference type="PANTHER" id="PTHR43353">
    <property type="entry name" value="SUCCINATE-SEMIALDEHYDE DEHYDROGENASE, MITOCHONDRIAL"/>
    <property type="match status" value="1"/>
</dbReference>
<accession>A0A9P5H266</accession>
<dbReference type="Pfam" id="PF00171">
    <property type="entry name" value="Aldedh"/>
    <property type="match status" value="1"/>
</dbReference>
<dbReference type="Gene3D" id="3.40.309.10">
    <property type="entry name" value="Aldehyde Dehydrogenase, Chain A, domain 2"/>
    <property type="match status" value="1"/>
</dbReference>
<comment type="pathway">
    <text evidence="1">Amino-acid degradation; 4-aminobutanoate degradation.</text>
</comment>
<gene>
    <name evidence="5" type="ORF">G7Z17_g7888</name>
</gene>
<dbReference type="EMBL" id="JAANBB010000185">
    <property type="protein sequence ID" value="KAF7547208.1"/>
    <property type="molecule type" value="Genomic_DNA"/>
</dbReference>
<dbReference type="AlphaFoldDB" id="A0A9P5H266"/>
<dbReference type="InterPro" id="IPR016161">
    <property type="entry name" value="Ald_DH/histidinol_DH"/>
</dbReference>
<evidence type="ECO:0000256" key="2">
    <source>
        <dbReference type="ARBA" id="ARBA00009986"/>
    </source>
</evidence>
<organism evidence="5 6">
    <name type="scientific">Cylindrodendrum hubeiense</name>
    <dbReference type="NCBI Taxonomy" id="595255"/>
    <lineage>
        <taxon>Eukaryota</taxon>
        <taxon>Fungi</taxon>
        <taxon>Dikarya</taxon>
        <taxon>Ascomycota</taxon>
        <taxon>Pezizomycotina</taxon>
        <taxon>Sordariomycetes</taxon>
        <taxon>Hypocreomycetidae</taxon>
        <taxon>Hypocreales</taxon>
        <taxon>Nectriaceae</taxon>
        <taxon>Cylindrodendrum</taxon>
    </lineage>
</organism>
<dbReference type="PANTHER" id="PTHR43353:SF7">
    <property type="entry name" value="SUCCINATE SEMIALDEHYDE DEHYDROGENASE (EUROFUNG)"/>
    <property type="match status" value="1"/>
</dbReference>
<evidence type="ECO:0000259" key="4">
    <source>
        <dbReference type="Pfam" id="PF00171"/>
    </source>
</evidence>
<dbReference type="OrthoDB" id="310895at2759"/>
<comment type="similarity">
    <text evidence="2">Belongs to the aldehyde dehydrogenase family.</text>
</comment>
<feature type="domain" description="Aldehyde dehydrogenase" evidence="4">
    <location>
        <begin position="33"/>
        <end position="500"/>
    </location>
</feature>
<sequence>MSANHAENLPFSLADKGLAQFDCQIHGKSILAKSGKRFDVVDPGSAKVWASCPDGDGGDVDAAVQSCHEAFKEYSKWTPRQRAQCLLKWHQLIVDNRDDLAKILVFETGKPLAEAYGEIDYATTFTWWFVGEAERVQGTTITSATPGRRSFTIKQPIGVVAALVPWNFPIALVLRKASAALAAGCTMVVKPSPETPVSTLSLAYLAIRAGFPPGALNVLTTSLENTPAVAEALCIHPLVKKVTFTGSTRVGKLITGLCARNLKKATLELGGNCPFIVFDDANLDQAMGQLMNLKWRHAGQACVSSNRLYVQRGIYDKFIADLIKRTSLLKVGHGIEEGTTLGPVTTPRGLDKAEELVADAVSKGAKIVLGTGQRLHKSSGAEDGGTGYFMAPTILSNVTDDMLMSQDEIFAPVLGVSVFETEDEVVERANNTSMGLTSYAFTKNADRLWRLFERLEAGMIGLNTGNNSSAEAPFGGIKESGCGKESGKDVAIEEFMVTKTGTLTVEDHVYIMSSPTDGRITLRFEGIPELQDDFESPSTDWEKPNIPLPYYLCEARYQYSPLGEGSTRVLFLLEAESFDDHLRGALFDTPLSENLNHDLEYTALSAVMAGRVSEDGVEPSQDLRQYRDYRRQ</sequence>
<keyword evidence="6" id="KW-1185">Reference proteome</keyword>
<dbReference type="InterPro" id="IPR016163">
    <property type="entry name" value="Ald_DH_C"/>
</dbReference>
<dbReference type="InterPro" id="IPR050740">
    <property type="entry name" value="Aldehyde_DH_Superfamily"/>
</dbReference>
<proteinExistence type="inferred from homology"/>
<keyword evidence="3" id="KW-0560">Oxidoreductase</keyword>
<reference evidence="5" key="1">
    <citation type="submission" date="2020-03" db="EMBL/GenBank/DDBJ databases">
        <title>Draft Genome Sequence of Cylindrodendrum hubeiense.</title>
        <authorList>
            <person name="Buettner E."/>
            <person name="Kellner H."/>
        </authorList>
    </citation>
    <scope>NUCLEOTIDE SEQUENCE</scope>
    <source>
        <strain evidence="5">IHI 201604</strain>
    </source>
</reference>
<dbReference type="GO" id="GO:0004777">
    <property type="term" value="F:succinate-semialdehyde dehydrogenase (NAD+) activity"/>
    <property type="evidence" value="ECO:0007669"/>
    <property type="project" value="TreeGrafter"/>
</dbReference>
<name>A0A9P5H266_9HYPO</name>
<evidence type="ECO:0000256" key="1">
    <source>
        <dbReference type="ARBA" id="ARBA00005176"/>
    </source>
</evidence>
<evidence type="ECO:0000313" key="5">
    <source>
        <dbReference type="EMBL" id="KAF7547208.1"/>
    </source>
</evidence>
<evidence type="ECO:0000313" key="6">
    <source>
        <dbReference type="Proteomes" id="UP000722485"/>
    </source>
</evidence>
<dbReference type="CDD" id="cd07103">
    <property type="entry name" value="ALDH_F5_SSADH_GabD"/>
    <property type="match status" value="1"/>
</dbReference>
<dbReference type="Gene3D" id="3.40.605.10">
    <property type="entry name" value="Aldehyde Dehydrogenase, Chain A, domain 1"/>
    <property type="match status" value="1"/>
</dbReference>
<protein>
    <recommendedName>
        <fullName evidence="4">Aldehyde dehydrogenase domain-containing protein</fullName>
    </recommendedName>
</protein>
<dbReference type="InterPro" id="IPR016162">
    <property type="entry name" value="Ald_DH_N"/>
</dbReference>
<dbReference type="GO" id="GO:0005737">
    <property type="term" value="C:cytoplasm"/>
    <property type="evidence" value="ECO:0007669"/>
    <property type="project" value="TreeGrafter"/>
</dbReference>